<dbReference type="EMBL" id="LR130778">
    <property type="protein sequence ID" value="VDN47447.1"/>
    <property type="molecule type" value="Genomic_DNA"/>
</dbReference>
<gene>
    <name evidence="1" type="ORF">PATL70BA_1562</name>
</gene>
<evidence type="ECO:0000313" key="1">
    <source>
        <dbReference type="EMBL" id="VDN47447.1"/>
    </source>
</evidence>
<dbReference type="RefSeq" id="WP_172596153.1">
    <property type="nucleotide sequence ID" value="NZ_LR130778.1"/>
</dbReference>
<reference evidence="1 2" key="1">
    <citation type="submission" date="2018-09" db="EMBL/GenBank/DDBJ databases">
        <authorList>
            <person name="Postec A."/>
        </authorList>
    </citation>
    <scope>NUCLEOTIDE SEQUENCE [LARGE SCALE GENOMIC DNA]</scope>
    <source>
        <strain evidence="1">70B-A</strain>
    </source>
</reference>
<keyword evidence="2" id="KW-1185">Reference proteome</keyword>
<dbReference type="KEGG" id="cbar:PATL70BA_1562"/>
<dbReference type="InterPro" id="IPR024210">
    <property type="entry name" value="DUF3785"/>
</dbReference>
<dbReference type="Pfam" id="PF12653">
    <property type="entry name" value="DUF3785"/>
    <property type="match status" value="1"/>
</dbReference>
<organism evidence="1 2">
    <name type="scientific">Petrocella atlantisensis</name>
    <dbReference type="NCBI Taxonomy" id="2173034"/>
    <lineage>
        <taxon>Bacteria</taxon>
        <taxon>Bacillati</taxon>
        <taxon>Bacillota</taxon>
        <taxon>Clostridia</taxon>
        <taxon>Lachnospirales</taxon>
        <taxon>Vallitaleaceae</taxon>
        <taxon>Petrocella</taxon>
    </lineage>
</organism>
<sequence length="139" mass="16081">MSSYEWMYKDKKIILDSEKCSIFLNDEDNPLSGITVEEILELLHESDLVDFSMEYYDQGCEACHNNKSDKSNSDRFLEFHFYLFAKAGKYVMSSLSKAYEEKTLPRLLNEGIVDGTYIVSINVCQVCGDYTIELEYGLF</sequence>
<name>A0A3P7PTZ5_9FIRM</name>
<accession>A0A3P7PTZ5</accession>
<proteinExistence type="predicted"/>
<dbReference type="AlphaFoldDB" id="A0A3P7PTZ5"/>
<evidence type="ECO:0008006" key="3">
    <source>
        <dbReference type="Google" id="ProtNLM"/>
    </source>
</evidence>
<protein>
    <recommendedName>
        <fullName evidence="3">DUF3785 domain-containing protein</fullName>
    </recommendedName>
</protein>
<dbReference type="Proteomes" id="UP000279029">
    <property type="component" value="Chromosome"/>
</dbReference>
<evidence type="ECO:0000313" key="2">
    <source>
        <dbReference type="Proteomes" id="UP000279029"/>
    </source>
</evidence>